<sequence>MRFIEDTLFVFRRQMRLILRNPAFLTIGLLQPILYLVLFGPLLTRLPAGALSGGSGSGGTAEAYRFFVPGLLIQLALFGSTFVGFAIISEWRAGVIERYRVTPISRLAILTGRVLRDVVALIAQSLVLILAGVAFGLRAPLPALLLSFVFIILVATGLASVSYAVALLLKSEDAFAPLINSVVVPLVLLSGIMLPMTLGPGWLQGFARISPFRYIIDAMREAYAGQYWNAIMIEGLCVAVGTAAVFLWLGSRVFVRENA</sequence>
<keyword evidence="6" id="KW-1003">Cell membrane</keyword>
<feature type="transmembrane region" description="Helical" evidence="6">
    <location>
        <begin position="114"/>
        <end position="137"/>
    </location>
</feature>
<comment type="similarity">
    <text evidence="6">Belongs to the ABC-2 integral membrane protein family.</text>
</comment>
<evidence type="ECO:0000256" key="4">
    <source>
        <dbReference type="ARBA" id="ARBA00023136"/>
    </source>
</evidence>
<name>A0A6P2BR87_9ACTN</name>
<dbReference type="PIRSF" id="PIRSF006648">
    <property type="entry name" value="DrrB"/>
    <property type="match status" value="1"/>
</dbReference>
<keyword evidence="6" id="KW-0813">Transport</keyword>
<dbReference type="AlphaFoldDB" id="A0A6P2BR87"/>
<dbReference type="PANTHER" id="PTHR43229">
    <property type="entry name" value="NODULATION PROTEIN J"/>
    <property type="match status" value="1"/>
</dbReference>
<dbReference type="OrthoDB" id="9255971at2"/>
<evidence type="ECO:0000256" key="5">
    <source>
        <dbReference type="ARBA" id="ARBA00023251"/>
    </source>
</evidence>
<dbReference type="Pfam" id="PF01061">
    <property type="entry name" value="ABC2_membrane"/>
    <property type="match status" value="1"/>
</dbReference>
<feature type="transmembrane region" description="Helical" evidence="6">
    <location>
        <begin position="143"/>
        <end position="166"/>
    </location>
</feature>
<evidence type="ECO:0000256" key="6">
    <source>
        <dbReference type="RuleBase" id="RU361157"/>
    </source>
</evidence>
<protein>
    <recommendedName>
        <fullName evidence="6">Transport permease protein</fullName>
    </recommendedName>
</protein>
<gene>
    <name evidence="8" type="ORF">EAS64_35430</name>
</gene>
<evidence type="ECO:0000256" key="2">
    <source>
        <dbReference type="ARBA" id="ARBA00022692"/>
    </source>
</evidence>
<comment type="caution">
    <text evidence="8">The sequence shown here is derived from an EMBL/GenBank/DDBJ whole genome shotgun (WGS) entry which is preliminary data.</text>
</comment>
<keyword evidence="4 6" id="KW-0472">Membrane</keyword>
<dbReference type="InterPro" id="IPR047817">
    <property type="entry name" value="ABC2_TM_bact-type"/>
</dbReference>
<dbReference type="PROSITE" id="PS51012">
    <property type="entry name" value="ABC_TM2"/>
    <property type="match status" value="1"/>
</dbReference>
<dbReference type="GO" id="GO:0046677">
    <property type="term" value="P:response to antibiotic"/>
    <property type="evidence" value="ECO:0007669"/>
    <property type="project" value="UniProtKB-KW"/>
</dbReference>
<feature type="transmembrane region" description="Helical" evidence="6">
    <location>
        <begin position="227"/>
        <end position="249"/>
    </location>
</feature>
<dbReference type="InterPro" id="IPR013525">
    <property type="entry name" value="ABC2_TM"/>
</dbReference>
<keyword evidence="2 6" id="KW-0812">Transmembrane</keyword>
<evidence type="ECO:0000313" key="8">
    <source>
        <dbReference type="EMBL" id="TVZ00665.1"/>
    </source>
</evidence>
<dbReference type="InterPro" id="IPR000412">
    <property type="entry name" value="ABC_2_transport"/>
</dbReference>
<feature type="transmembrane region" description="Helical" evidence="6">
    <location>
        <begin position="21"/>
        <end position="43"/>
    </location>
</feature>
<dbReference type="Proteomes" id="UP000460272">
    <property type="component" value="Unassembled WGS sequence"/>
</dbReference>
<keyword evidence="9" id="KW-1185">Reference proteome</keyword>
<dbReference type="InterPro" id="IPR051784">
    <property type="entry name" value="Nod_factor_ABC_transporter"/>
</dbReference>
<dbReference type="RefSeq" id="WP_145860287.1">
    <property type="nucleotide sequence ID" value="NZ_RPFW01000008.1"/>
</dbReference>
<keyword evidence="5" id="KW-0046">Antibiotic resistance</keyword>
<organism evidence="8 9">
    <name type="scientific">Trebonia kvetii</name>
    <dbReference type="NCBI Taxonomy" id="2480626"/>
    <lineage>
        <taxon>Bacteria</taxon>
        <taxon>Bacillati</taxon>
        <taxon>Actinomycetota</taxon>
        <taxon>Actinomycetes</taxon>
        <taxon>Streptosporangiales</taxon>
        <taxon>Treboniaceae</taxon>
        <taxon>Trebonia</taxon>
    </lineage>
</organism>
<dbReference type="GO" id="GO:0043190">
    <property type="term" value="C:ATP-binding cassette (ABC) transporter complex"/>
    <property type="evidence" value="ECO:0007669"/>
    <property type="project" value="InterPro"/>
</dbReference>
<dbReference type="GO" id="GO:0140359">
    <property type="term" value="F:ABC-type transporter activity"/>
    <property type="evidence" value="ECO:0007669"/>
    <property type="project" value="InterPro"/>
</dbReference>
<accession>A0A6P2BR87</accession>
<feature type="domain" description="ABC transmembrane type-2" evidence="7">
    <location>
        <begin position="23"/>
        <end position="257"/>
    </location>
</feature>
<feature type="transmembrane region" description="Helical" evidence="6">
    <location>
        <begin position="178"/>
        <end position="198"/>
    </location>
</feature>
<keyword evidence="3 6" id="KW-1133">Transmembrane helix</keyword>
<feature type="transmembrane region" description="Helical" evidence="6">
    <location>
        <begin position="63"/>
        <end position="88"/>
    </location>
</feature>
<dbReference type="EMBL" id="RPFW01000008">
    <property type="protein sequence ID" value="TVZ00665.1"/>
    <property type="molecule type" value="Genomic_DNA"/>
</dbReference>
<evidence type="ECO:0000256" key="1">
    <source>
        <dbReference type="ARBA" id="ARBA00004141"/>
    </source>
</evidence>
<comment type="subcellular location">
    <subcellularLocation>
        <location evidence="6">Cell membrane</location>
        <topology evidence="6">Multi-pass membrane protein</topology>
    </subcellularLocation>
    <subcellularLocation>
        <location evidence="1">Membrane</location>
        <topology evidence="1">Multi-pass membrane protein</topology>
    </subcellularLocation>
</comment>
<dbReference type="PANTHER" id="PTHR43229:SF2">
    <property type="entry name" value="NODULATION PROTEIN J"/>
    <property type="match status" value="1"/>
</dbReference>
<evidence type="ECO:0000259" key="7">
    <source>
        <dbReference type="PROSITE" id="PS51012"/>
    </source>
</evidence>
<proteinExistence type="inferred from homology"/>
<evidence type="ECO:0000256" key="3">
    <source>
        <dbReference type="ARBA" id="ARBA00022989"/>
    </source>
</evidence>
<reference evidence="8 9" key="1">
    <citation type="submission" date="2018-11" db="EMBL/GenBank/DDBJ databases">
        <title>Trebonia kvetii gen.nov., sp.nov., a novel acidophilic actinobacterium, and proposal of the new actinobacterial family Treboniaceae fam. nov.</title>
        <authorList>
            <person name="Rapoport D."/>
            <person name="Sagova-Mareckova M."/>
            <person name="Sedlacek I."/>
            <person name="Provaznik J."/>
            <person name="Kralova S."/>
            <person name="Pavlinic D."/>
            <person name="Benes V."/>
            <person name="Kopecky J."/>
        </authorList>
    </citation>
    <scope>NUCLEOTIDE SEQUENCE [LARGE SCALE GENOMIC DNA]</scope>
    <source>
        <strain evidence="8 9">15Tr583</strain>
    </source>
</reference>
<evidence type="ECO:0000313" key="9">
    <source>
        <dbReference type="Proteomes" id="UP000460272"/>
    </source>
</evidence>